<name>A0AAD6HUR3_9EURO</name>
<proteinExistence type="predicted"/>
<evidence type="ECO:0000313" key="3">
    <source>
        <dbReference type="Proteomes" id="UP001215712"/>
    </source>
</evidence>
<protein>
    <recommendedName>
        <fullName evidence="1">DSBA-like thioredoxin domain-containing protein</fullName>
    </recommendedName>
</protein>
<dbReference type="AlphaFoldDB" id="A0AAD6HUR3"/>
<comment type="caution">
    <text evidence="2">The sequence shown here is derived from an EMBL/GenBank/DDBJ whole genome shotgun (WGS) entry which is preliminary data.</text>
</comment>
<dbReference type="GO" id="GO:0016491">
    <property type="term" value="F:oxidoreductase activity"/>
    <property type="evidence" value="ECO:0007669"/>
    <property type="project" value="InterPro"/>
</dbReference>
<feature type="domain" description="DSBA-like thioredoxin" evidence="1">
    <location>
        <begin position="6"/>
        <end position="221"/>
    </location>
</feature>
<dbReference type="SUPFAM" id="SSF52833">
    <property type="entry name" value="Thioredoxin-like"/>
    <property type="match status" value="1"/>
</dbReference>
<evidence type="ECO:0000259" key="1">
    <source>
        <dbReference type="Pfam" id="PF01323"/>
    </source>
</evidence>
<organism evidence="2 3">
    <name type="scientific">Penicillium malachiteum</name>
    <dbReference type="NCBI Taxonomy" id="1324776"/>
    <lineage>
        <taxon>Eukaryota</taxon>
        <taxon>Fungi</taxon>
        <taxon>Dikarya</taxon>
        <taxon>Ascomycota</taxon>
        <taxon>Pezizomycotina</taxon>
        <taxon>Eurotiomycetes</taxon>
        <taxon>Eurotiomycetidae</taxon>
        <taxon>Eurotiales</taxon>
        <taxon>Aspergillaceae</taxon>
        <taxon>Penicillium</taxon>
    </lineage>
</organism>
<reference evidence="2" key="1">
    <citation type="journal article" date="2023" name="IMA Fungus">
        <title>Comparative genomic study of the Penicillium genus elucidates a diverse pangenome and 15 lateral gene transfer events.</title>
        <authorList>
            <person name="Petersen C."/>
            <person name="Sorensen T."/>
            <person name="Nielsen M.R."/>
            <person name="Sondergaard T.E."/>
            <person name="Sorensen J.L."/>
            <person name="Fitzpatrick D.A."/>
            <person name="Frisvad J.C."/>
            <person name="Nielsen K.L."/>
        </authorList>
    </citation>
    <scope>NUCLEOTIDE SEQUENCE</scope>
    <source>
        <strain evidence="2">IBT 17514</strain>
    </source>
</reference>
<dbReference type="InterPro" id="IPR036249">
    <property type="entry name" value="Thioredoxin-like_sf"/>
</dbReference>
<accession>A0AAD6HUR3</accession>
<dbReference type="PANTHER" id="PTHR13887">
    <property type="entry name" value="GLUTATHIONE S-TRANSFERASE KAPPA"/>
    <property type="match status" value="1"/>
</dbReference>
<sequence>MTNIKIQIISDSVCPWCYIGYRRLTRAIKTHLHSNPTDTFSLHWRAFYLNPNAAPYPGVNKAEMYASKFGAERCKAIFARLQDAGQAEGFEFSFNGNTGSTRDSHRLIWFAGQQTENTSPETEGGDGDGKSVQTKVVENLFKAYFEDEKNITDKEVLIEAGVLAGLERGEVAKVLDEGIGAEEVDAEAFTASRRLVSGVPNFTIQGKYLIEGADEPETFLEVFERVKLDE</sequence>
<reference evidence="2" key="2">
    <citation type="submission" date="2023-01" db="EMBL/GenBank/DDBJ databases">
        <authorList>
            <person name="Petersen C."/>
        </authorList>
    </citation>
    <scope>NUCLEOTIDE SEQUENCE</scope>
    <source>
        <strain evidence="2">IBT 17514</strain>
    </source>
</reference>
<evidence type="ECO:0000313" key="2">
    <source>
        <dbReference type="EMBL" id="KAJ5738188.1"/>
    </source>
</evidence>
<dbReference type="Proteomes" id="UP001215712">
    <property type="component" value="Unassembled WGS sequence"/>
</dbReference>
<dbReference type="EMBL" id="JAQJAN010000002">
    <property type="protein sequence ID" value="KAJ5738188.1"/>
    <property type="molecule type" value="Genomic_DNA"/>
</dbReference>
<dbReference type="Pfam" id="PF01323">
    <property type="entry name" value="DSBA"/>
    <property type="match status" value="1"/>
</dbReference>
<gene>
    <name evidence="2" type="ORF">N7493_001343</name>
</gene>
<keyword evidence="3" id="KW-1185">Reference proteome</keyword>
<dbReference type="CDD" id="cd03024">
    <property type="entry name" value="DsbA_FrnE"/>
    <property type="match status" value="1"/>
</dbReference>
<dbReference type="InterPro" id="IPR001853">
    <property type="entry name" value="DSBA-like_thioredoxin_dom"/>
</dbReference>
<dbReference type="Gene3D" id="3.40.30.10">
    <property type="entry name" value="Glutaredoxin"/>
    <property type="match status" value="1"/>
</dbReference>
<dbReference type="PANTHER" id="PTHR13887:SF41">
    <property type="entry name" value="THIOREDOXIN SUPERFAMILY PROTEIN"/>
    <property type="match status" value="1"/>
</dbReference>